<dbReference type="GO" id="GO:0006012">
    <property type="term" value="P:galactose metabolic process"/>
    <property type="evidence" value="ECO:0007669"/>
    <property type="project" value="InterPro"/>
</dbReference>
<dbReference type="NCBIfam" id="TIGR01179">
    <property type="entry name" value="galE"/>
    <property type="match status" value="1"/>
</dbReference>
<dbReference type="InterPro" id="IPR016040">
    <property type="entry name" value="NAD(P)-bd_dom"/>
</dbReference>
<reference evidence="10" key="1">
    <citation type="submission" date="2023-02" db="EMBL/GenBank/DDBJ databases">
        <title>Streptococcus sp. Genome Sequencing and Assembly.</title>
        <authorList>
            <person name="Shore S.M."/>
            <person name="Nicholson T.L."/>
        </authorList>
    </citation>
    <scope>NUCLEOTIDE SEQUENCE</scope>
    <source>
        <strain evidence="10">29887</strain>
    </source>
</reference>
<dbReference type="CDD" id="cd05247">
    <property type="entry name" value="UDP_G4E_1_SDR_e"/>
    <property type="match status" value="1"/>
</dbReference>
<comment type="similarity">
    <text evidence="3 8">Belongs to the NAD(P)-dependent epimerase/dehydratase family.</text>
</comment>
<feature type="domain" description="NAD(P)-binding" evidence="9">
    <location>
        <begin position="4"/>
        <end position="324"/>
    </location>
</feature>
<proteinExistence type="inferred from homology"/>
<dbReference type="GO" id="GO:0005829">
    <property type="term" value="C:cytosol"/>
    <property type="evidence" value="ECO:0007669"/>
    <property type="project" value="TreeGrafter"/>
</dbReference>
<sequence>MSILVTGGAGYIGSHTVVELLKLGKDVVIVDNLSNSSILVLDRIETITGKRPTFYELDVADKAALREVFEKENIESAIHFAGYKAVGESVEKPVMYYENNIMSTLALVEVMAEFGVKKIVFSSSATVYGLNNPSPLVETMPTSATNPYGYTKVMLEQILRDVEVADKEWSIALLRYFNPIGAHESGLIGEDPAGIPNNLMPFVAQVAVGKRPELSVFGNDYDTVDGTGVRDYIHVIDLALGHIKALEKISTTAGVHTYNLGSGQGTSVLELVQAFEKVNGVPVPYKIVDRRPGDVATCYANADKALAELNWKTEKTIEDMCRDTWNWQSKNPNGYEG</sequence>
<evidence type="ECO:0000256" key="4">
    <source>
        <dbReference type="ARBA" id="ARBA00013189"/>
    </source>
</evidence>
<dbReference type="PANTHER" id="PTHR43725:SF47">
    <property type="entry name" value="UDP-GLUCOSE 4-EPIMERASE"/>
    <property type="match status" value="1"/>
</dbReference>
<dbReference type="RefSeq" id="WP_248048929.1">
    <property type="nucleotide sequence ID" value="NZ_CP118735.1"/>
</dbReference>
<comment type="cofactor">
    <cofactor evidence="2 8">
        <name>NAD(+)</name>
        <dbReference type="ChEBI" id="CHEBI:57540"/>
    </cofactor>
</comment>
<comment type="catalytic activity">
    <reaction evidence="1 8">
        <text>UDP-alpha-D-glucose = UDP-alpha-D-galactose</text>
        <dbReference type="Rhea" id="RHEA:22168"/>
        <dbReference type="ChEBI" id="CHEBI:58885"/>
        <dbReference type="ChEBI" id="CHEBI:66914"/>
        <dbReference type="EC" id="5.1.3.2"/>
    </reaction>
</comment>
<dbReference type="Gene3D" id="3.40.50.720">
    <property type="entry name" value="NAD(P)-binding Rossmann-like Domain"/>
    <property type="match status" value="1"/>
</dbReference>
<organism evidence="10">
    <name type="scientific">Streptococcus iners</name>
    <dbReference type="NCBI Taxonomy" id="3028084"/>
    <lineage>
        <taxon>Bacteria</taxon>
        <taxon>Bacillati</taxon>
        <taxon>Bacillota</taxon>
        <taxon>Bacilli</taxon>
        <taxon>Lactobacillales</taxon>
        <taxon>Streptococcaceae</taxon>
        <taxon>Streptococcus</taxon>
    </lineage>
</organism>
<evidence type="ECO:0000259" key="9">
    <source>
        <dbReference type="Pfam" id="PF16363"/>
    </source>
</evidence>
<evidence type="ECO:0000256" key="5">
    <source>
        <dbReference type="ARBA" id="ARBA00018569"/>
    </source>
</evidence>
<dbReference type="InterPro" id="IPR005886">
    <property type="entry name" value="UDP_G4E"/>
</dbReference>
<evidence type="ECO:0000256" key="3">
    <source>
        <dbReference type="ARBA" id="ARBA00007637"/>
    </source>
</evidence>
<evidence type="ECO:0000256" key="6">
    <source>
        <dbReference type="ARBA" id="ARBA00023027"/>
    </source>
</evidence>
<dbReference type="InterPro" id="IPR036291">
    <property type="entry name" value="NAD(P)-bd_dom_sf"/>
</dbReference>
<dbReference type="NCBIfam" id="NF007956">
    <property type="entry name" value="PRK10675.1"/>
    <property type="match status" value="1"/>
</dbReference>
<accession>A0AA96VJZ3</accession>
<dbReference type="AlphaFoldDB" id="A0AA96VJZ3"/>
<gene>
    <name evidence="10" type="primary">galE</name>
    <name evidence="10" type="ORF">PW252_07160</name>
</gene>
<dbReference type="EC" id="5.1.3.2" evidence="4 8"/>
<comment type="pathway">
    <text evidence="8">Carbohydrate metabolism; galactose metabolism.</text>
</comment>
<evidence type="ECO:0000313" key="10">
    <source>
        <dbReference type="EMBL" id="WNY50352.1"/>
    </source>
</evidence>
<keyword evidence="6 8" id="KW-0520">NAD</keyword>
<keyword evidence="8" id="KW-0119">Carbohydrate metabolism</keyword>
<dbReference type="Gene3D" id="3.90.25.10">
    <property type="entry name" value="UDP-galactose 4-epimerase, domain 1"/>
    <property type="match status" value="1"/>
</dbReference>
<evidence type="ECO:0000256" key="7">
    <source>
        <dbReference type="ARBA" id="ARBA00023235"/>
    </source>
</evidence>
<evidence type="ECO:0000256" key="1">
    <source>
        <dbReference type="ARBA" id="ARBA00000083"/>
    </source>
</evidence>
<dbReference type="Pfam" id="PF16363">
    <property type="entry name" value="GDP_Man_Dehyd"/>
    <property type="match status" value="1"/>
</dbReference>
<dbReference type="SUPFAM" id="SSF51735">
    <property type="entry name" value="NAD(P)-binding Rossmann-fold domains"/>
    <property type="match status" value="1"/>
</dbReference>
<evidence type="ECO:0000256" key="2">
    <source>
        <dbReference type="ARBA" id="ARBA00001911"/>
    </source>
</evidence>
<protein>
    <recommendedName>
        <fullName evidence="5 8">UDP-glucose 4-epimerase</fullName>
        <ecNumber evidence="4 8">5.1.3.2</ecNumber>
    </recommendedName>
</protein>
<dbReference type="PANTHER" id="PTHR43725">
    <property type="entry name" value="UDP-GLUCOSE 4-EPIMERASE"/>
    <property type="match status" value="1"/>
</dbReference>
<comment type="subunit">
    <text evidence="8">Homodimer.</text>
</comment>
<name>A0AA96VJZ3_9STRE</name>
<dbReference type="GO" id="GO:0003978">
    <property type="term" value="F:UDP-glucose 4-epimerase activity"/>
    <property type="evidence" value="ECO:0007669"/>
    <property type="project" value="UniProtKB-UniRule"/>
</dbReference>
<dbReference type="KEGG" id="sins:PW252_07160"/>
<dbReference type="EMBL" id="CP118735">
    <property type="protein sequence ID" value="WNY50352.1"/>
    <property type="molecule type" value="Genomic_DNA"/>
</dbReference>
<evidence type="ECO:0000256" key="8">
    <source>
        <dbReference type="RuleBase" id="RU366046"/>
    </source>
</evidence>
<keyword evidence="7 8" id="KW-0413">Isomerase</keyword>